<reference evidence="5 6" key="1">
    <citation type="submission" date="2014-06" db="EMBL/GenBank/DDBJ databases">
        <authorList>
            <consortium name="DOE Joint Genome Institute"/>
            <person name="Kuo A."/>
            <person name="Kohler A."/>
            <person name="Nagy L.G."/>
            <person name="Floudas D."/>
            <person name="Copeland A."/>
            <person name="Barry K.W."/>
            <person name="Cichocki N."/>
            <person name="Veneault-Fourrey C."/>
            <person name="LaButti K."/>
            <person name="Lindquist E.A."/>
            <person name="Lipzen A."/>
            <person name="Lundell T."/>
            <person name="Morin E."/>
            <person name="Murat C."/>
            <person name="Sun H."/>
            <person name="Tunlid A."/>
            <person name="Henrissat B."/>
            <person name="Grigoriev I.V."/>
            <person name="Hibbett D.S."/>
            <person name="Martin F."/>
            <person name="Nordberg H.P."/>
            <person name="Cantor M.N."/>
            <person name="Hua S.X."/>
        </authorList>
    </citation>
    <scope>NUCLEOTIDE SEQUENCE [LARGE SCALE GENOMIC DNA]</scope>
    <source>
        <strain evidence="5 6">ATCC 200175</strain>
    </source>
</reference>
<dbReference type="InterPro" id="IPR016181">
    <property type="entry name" value="Acyl_CoA_acyltransferase"/>
</dbReference>
<comment type="similarity">
    <text evidence="1">Belongs to the acetyltransferase family. GNAT subfamily.</text>
</comment>
<dbReference type="PANTHER" id="PTHR13256">
    <property type="entry name" value="N-ACETYLTRANSFERASE 9"/>
    <property type="match status" value="1"/>
</dbReference>
<dbReference type="InterPro" id="IPR039135">
    <property type="entry name" value="NAT9-like"/>
</dbReference>
<sequence length="204" mass="22604">MITEAVLRGQKVVLVPSTSDHVEKYHQWMTDPKLLKDTGTNPLTLEEVYDMEKGWREDADKLTFIILANGESEIAPLPMVGDANLFLKGKPGDEDFEAEVGIMIAEEAYQRRGFAQEALRLMLTYTTGSPTSFSCPPLPATVPKPPSPFPILPESLVVRIAQDNVSSIKVFERLGFIETRGANAFGEKEMRFSKKVPVSTPMSS</sequence>
<keyword evidence="3" id="KW-0012">Acyltransferase</keyword>
<dbReference type="SUPFAM" id="SSF55729">
    <property type="entry name" value="Acyl-CoA N-acyltransferases (Nat)"/>
    <property type="match status" value="1"/>
</dbReference>
<evidence type="ECO:0000256" key="2">
    <source>
        <dbReference type="ARBA" id="ARBA00022679"/>
    </source>
</evidence>
<dbReference type="GO" id="GO:0008080">
    <property type="term" value="F:N-acetyltransferase activity"/>
    <property type="evidence" value="ECO:0007669"/>
    <property type="project" value="InterPro"/>
</dbReference>
<dbReference type="Pfam" id="PF13302">
    <property type="entry name" value="Acetyltransf_3"/>
    <property type="match status" value="1"/>
</dbReference>
<name>A0A0C9TF61_PAXIN</name>
<keyword evidence="2" id="KW-0808">Transferase</keyword>
<reference evidence="6" key="2">
    <citation type="submission" date="2015-01" db="EMBL/GenBank/DDBJ databases">
        <title>Evolutionary Origins and Diversification of the Mycorrhizal Mutualists.</title>
        <authorList>
            <consortium name="DOE Joint Genome Institute"/>
            <consortium name="Mycorrhizal Genomics Consortium"/>
            <person name="Kohler A."/>
            <person name="Kuo A."/>
            <person name="Nagy L.G."/>
            <person name="Floudas D."/>
            <person name="Copeland A."/>
            <person name="Barry K.W."/>
            <person name="Cichocki N."/>
            <person name="Veneault-Fourrey C."/>
            <person name="LaButti K."/>
            <person name="Lindquist E.A."/>
            <person name="Lipzen A."/>
            <person name="Lundell T."/>
            <person name="Morin E."/>
            <person name="Murat C."/>
            <person name="Riley R."/>
            <person name="Ohm R."/>
            <person name="Sun H."/>
            <person name="Tunlid A."/>
            <person name="Henrissat B."/>
            <person name="Grigoriev I.V."/>
            <person name="Hibbett D.S."/>
            <person name="Martin F."/>
        </authorList>
    </citation>
    <scope>NUCLEOTIDE SEQUENCE [LARGE SCALE GENOMIC DNA]</scope>
    <source>
        <strain evidence="6">ATCC 200175</strain>
    </source>
</reference>
<dbReference type="AlphaFoldDB" id="A0A0C9TF61"/>
<feature type="domain" description="N-acetyltransferase" evidence="4">
    <location>
        <begin position="12"/>
        <end position="176"/>
    </location>
</feature>
<dbReference type="InterPro" id="IPR000182">
    <property type="entry name" value="GNAT_dom"/>
</dbReference>
<dbReference type="PANTHER" id="PTHR13256:SF16">
    <property type="entry name" value="ALPHA_BETA-TUBULIN-N-ACETYLTRANSFERASE 9"/>
    <property type="match status" value="1"/>
</dbReference>
<dbReference type="EMBL" id="KN819344">
    <property type="protein sequence ID" value="KIJ14220.1"/>
    <property type="molecule type" value="Genomic_DNA"/>
</dbReference>
<protein>
    <recommendedName>
        <fullName evidence="4">N-acetyltransferase domain-containing protein</fullName>
    </recommendedName>
</protein>
<evidence type="ECO:0000313" key="5">
    <source>
        <dbReference type="EMBL" id="KIJ14220.1"/>
    </source>
</evidence>
<evidence type="ECO:0000256" key="1">
    <source>
        <dbReference type="ARBA" id="ARBA00009342"/>
    </source>
</evidence>
<evidence type="ECO:0000259" key="4">
    <source>
        <dbReference type="Pfam" id="PF13302"/>
    </source>
</evidence>
<dbReference type="Gene3D" id="3.40.630.30">
    <property type="match status" value="1"/>
</dbReference>
<organism evidence="5 6">
    <name type="scientific">Paxillus involutus ATCC 200175</name>
    <dbReference type="NCBI Taxonomy" id="664439"/>
    <lineage>
        <taxon>Eukaryota</taxon>
        <taxon>Fungi</taxon>
        <taxon>Dikarya</taxon>
        <taxon>Basidiomycota</taxon>
        <taxon>Agaricomycotina</taxon>
        <taxon>Agaricomycetes</taxon>
        <taxon>Agaricomycetidae</taxon>
        <taxon>Boletales</taxon>
        <taxon>Paxilineae</taxon>
        <taxon>Paxillaceae</taxon>
        <taxon>Paxillus</taxon>
    </lineage>
</organism>
<gene>
    <name evidence="5" type="ORF">PAXINDRAFT_135167</name>
</gene>
<evidence type="ECO:0000313" key="6">
    <source>
        <dbReference type="Proteomes" id="UP000053647"/>
    </source>
</evidence>
<dbReference type="Proteomes" id="UP000053647">
    <property type="component" value="Unassembled WGS sequence"/>
</dbReference>
<evidence type="ECO:0000256" key="3">
    <source>
        <dbReference type="ARBA" id="ARBA00023315"/>
    </source>
</evidence>
<keyword evidence="6" id="KW-1185">Reference proteome</keyword>
<proteinExistence type="inferred from homology"/>
<dbReference type="OrthoDB" id="5043642at2759"/>
<dbReference type="HOGENOM" id="CLU_073102_0_0_1"/>
<accession>A0A0C9TF61</accession>